<feature type="domain" description="F-box protein At3g26010-like beta-propeller" evidence="3">
    <location>
        <begin position="175"/>
        <end position="293"/>
    </location>
</feature>
<keyword evidence="5" id="KW-1185">Reference proteome</keyword>
<dbReference type="InterPro" id="IPR036047">
    <property type="entry name" value="F-box-like_dom_sf"/>
</dbReference>
<sequence>MAAVELPEPVDAAVEEVLLHFPPDDPTSLLRAALVCKSWSRVVSNPGFRRRYAERHHAAPALGFICNLATVHGGASAAHFVATSPSSFRPPRAAVHPHMRALDARHGRVLLLHDPPMKQVTSSVSVVRLVVWDPIADEHWELPAPPMAMHPSCWNAAVVCAAAGCDHLVCPLRGPFKVVVVGVRPDRTHMYSCVYSSEPGGAWSRKQTAPSTLGPHCCFKLKPSALVRNALHFVFRSQRRTSRILRYDLATKEMSAIELPCSAYYLPRGCLVTTKDGRLGFVEVGLDDKLYLWSSRVDGLGRIAGWRQSSRAINVKALLPAKTKIYAGLRGEVGFAGGVGIILVMTAFENFLIDLKSNQARKLAEDHWVQPLHEKGIKRAHKMLHKLNVLM</sequence>
<gene>
    <name evidence="4" type="ORF">URODEC1_LOCUS114614</name>
</gene>
<name>A0ABC9GC83_9POAL</name>
<evidence type="ECO:0008006" key="6">
    <source>
        <dbReference type="Google" id="ProtNLM"/>
    </source>
</evidence>
<proteinExistence type="predicted"/>
<protein>
    <recommendedName>
        <fullName evidence="6">F-box domain-containing protein</fullName>
    </recommendedName>
</protein>
<dbReference type="PANTHER" id="PTHR32133:SF386">
    <property type="entry name" value="F-BOX DOMAIN-CONTAINING PROTEIN"/>
    <property type="match status" value="1"/>
</dbReference>
<evidence type="ECO:0000259" key="3">
    <source>
        <dbReference type="Pfam" id="PF24750"/>
    </source>
</evidence>
<dbReference type="InterPro" id="IPR001810">
    <property type="entry name" value="F-box_dom"/>
</dbReference>
<dbReference type="Pfam" id="PF24750">
    <property type="entry name" value="b-prop_At3g26010-like"/>
    <property type="match status" value="1"/>
</dbReference>
<feature type="transmembrane region" description="Helical" evidence="1">
    <location>
        <begin position="333"/>
        <end position="353"/>
    </location>
</feature>
<evidence type="ECO:0000313" key="4">
    <source>
        <dbReference type="EMBL" id="CAL5091890.1"/>
    </source>
</evidence>
<evidence type="ECO:0000313" key="5">
    <source>
        <dbReference type="Proteomes" id="UP001497457"/>
    </source>
</evidence>
<dbReference type="SUPFAM" id="SSF81383">
    <property type="entry name" value="F-box domain"/>
    <property type="match status" value="1"/>
</dbReference>
<dbReference type="PANTHER" id="PTHR32133">
    <property type="entry name" value="OS07G0120400 PROTEIN"/>
    <property type="match status" value="1"/>
</dbReference>
<evidence type="ECO:0000259" key="2">
    <source>
        <dbReference type="Pfam" id="PF00646"/>
    </source>
</evidence>
<dbReference type="EMBL" id="OZ075118">
    <property type="protein sequence ID" value="CAL5091890.1"/>
    <property type="molecule type" value="Genomic_DNA"/>
</dbReference>
<dbReference type="Pfam" id="PF00646">
    <property type="entry name" value="F-box"/>
    <property type="match status" value="1"/>
</dbReference>
<keyword evidence="1" id="KW-0812">Transmembrane</keyword>
<accession>A0ABC9GC83</accession>
<feature type="domain" description="F-box" evidence="2">
    <location>
        <begin position="13"/>
        <end position="50"/>
    </location>
</feature>
<dbReference type="AlphaFoldDB" id="A0ABC9GC83"/>
<dbReference type="InterPro" id="IPR056592">
    <property type="entry name" value="Beta-prop_At3g26010-like"/>
</dbReference>
<organism evidence="4 5">
    <name type="scientific">Urochloa decumbens</name>
    <dbReference type="NCBI Taxonomy" id="240449"/>
    <lineage>
        <taxon>Eukaryota</taxon>
        <taxon>Viridiplantae</taxon>
        <taxon>Streptophyta</taxon>
        <taxon>Embryophyta</taxon>
        <taxon>Tracheophyta</taxon>
        <taxon>Spermatophyta</taxon>
        <taxon>Magnoliopsida</taxon>
        <taxon>Liliopsida</taxon>
        <taxon>Poales</taxon>
        <taxon>Poaceae</taxon>
        <taxon>PACMAD clade</taxon>
        <taxon>Panicoideae</taxon>
        <taxon>Panicodae</taxon>
        <taxon>Paniceae</taxon>
        <taxon>Melinidinae</taxon>
        <taxon>Urochloa</taxon>
    </lineage>
</organism>
<dbReference type="Proteomes" id="UP001497457">
    <property type="component" value="Chromosome 8b"/>
</dbReference>
<keyword evidence="1" id="KW-1133">Transmembrane helix</keyword>
<reference evidence="4" key="1">
    <citation type="submission" date="2024-10" db="EMBL/GenBank/DDBJ databases">
        <authorList>
            <person name="Ryan C."/>
        </authorList>
    </citation>
    <scope>NUCLEOTIDE SEQUENCE [LARGE SCALE GENOMIC DNA]</scope>
</reference>
<keyword evidence="1" id="KW-0472">Membrane</keyword>
<evidence type="ECO:0000256" key="1">
    <source>
        <dbReference type="SAM" id="Phobius"/>
    </source>
</evidence>